<evidence type="ECO:0000313" key="13">
    <source>
        <dbReference type="EMBL" id="EZA53404.1"/>
    </source>
</evidence>
<evidence type="ECO:0000256" key="7">
    <source>
        <dbReference type="ARBA" id="ARBA00038354"/>
    </source>
</evidence>
<sequence length="204" mass="23786">VEYFKNIEEAQKIKKMDALTNEHELLALIIKCVNFAAEKHRNQRRKDVDQTPYINHPLGVANILIQEGKVFDSIVILAAILHDTVEDTDTTFEEIEREFGREVCQVVREVTDDKTLPKAERKRLQVQHAPHLSREAKLVKLADKLYNLRDLERSTPIGWTNERVKEYFKWAKAVVHGCRQTNSNLEKELDNLFARHITRSEENS</sequence>
<comment type="similarity">
    <text evidence="7">Belongs to the MESH1 family.</text>
</comment>
<feature type="domain" description="HD" evidence="12">
    <location>
        <begin position="53"/>
        <end position="148"/>
    </location>
</feature>
<evidence type="ECO:0000256" key="2">
    <source>
        <dbReference type="ARBA" id="ARBA00022723"/>
    </source>
</evidence>
<accession>A0A026WEE7</accession>
<dbReference type="FunFam" id="1.10.3210.10:FF:000012">
    <property type="entry name" value="HD domain containing 3"/>
    <property type="match status" value="1"/>
</dbReference>
<name>A0A026WEE7_OOCBI</name>
<dbReference type="Proteomes" id="UP000053097">
    <property type="component" value="Unassembled WGS sequence"/>
</dbReference>
<comment type="function">
    <text evidence="6">ppGpp hydrolyzing enzyme involved in starvation response.</text>
</comment>
<dbReference type="EMBL" id="KK107293">
    <property type="protein sequence ID" value="EZA53404.1"/>
    <property type="molecule type" value="Genomic_DNA"/>
</dbReference>
<keyword evidence="3 13" id="KW-0378">Hydrolase</keyword>
<dbReference type="Gene3D" id="1.10.3210.10">
    <property type="entry name" value="Hypothetical protein af1432"/>
    <property type="match status" value="1"/>
</dbReference>
<dbReference type="SMART" id="SM00471">
    <property type="entry name" value="HDc"/>
    <property type="match status" value="1"/>
</dbReference>
<dbReference type="Pfam" id="PF13328">
    <property type="entry name" value="HD_4"/>
    <property type="match status" value="1"/>
</dbReference>
<dbReference type="InterPro" id="IPR006674">
    <property type="entry name" value="HD_domain"/>
</dbReference>
<dbReference type="PROSITE" id="PS51831">
    <property type="entry name" value="HD"/>
    <property type="match status" value="1"/>
</dbReference>
<feature type="non-terminal residue" evidence="13">
    <location>
        <position position="1"/>
    </location>
</feature>
<evidence type="ECO:0000256" key="6">
    <source>
        <dbReference type="ARBA" id="ARBA00037781"/>
    </source>
</evidence>
<proteinExistence type="inferred from homology"/>
<evidence type="ECO:0000256" key="11">
    <source>
        <dbReference type="ARBA" id="ARBA00047968"/>
    </source>
</evidence>
<comment type="catalytic activity">
    <reaction evidence="11">
        <text>guanosine 3',5'-bis(diphosphate) + H2O = GDP + diphosphate + H(+)</text>
        <dbReference type="Rhea" id="RHEA:14253"/>
        <dbReference type="ChEBI" id="CHEBI:15377"/>
        <dbReference type="ChEBI" id="CHEBI:15378"/>
        <dbReference type="ChEBI" id="CHEBI:33019"/>
        <dbReference type="ChEBI" id="CHEBI:58189"/>
        <dbReference type="ChEBI" id="CHEBI:77828"/>
        <dbReference type="EC" id="3.1.7.2"/>
    </reaction>
</comment>
<dbReference type="PANTHER" id="PTHR46246:SF1">
    <property type="entry name" value="GUANOSINE-3',5'-BIS(DIPHOSPHATE) 3'-PYROPHOSPHOHYDROLASE MESH1"/>
    <property type="match status" value="1"/>
</dbReference>
<evidence type="ECO:0000256" key="4">
    <source>
        <dbReference type="ARBA" id="ARBA00023211"/>
    </source>
</evidence>
<evidence type="ECO:0000256" key="5">
    <source>
        <dbReference type="ARBA" id="ARBA00024387"/>
    </source>
</evidence>
<dbReference type="GO" id="GO:0008893">
    <property type="term" value="F:guanosine-3',5'-bis(diphosphate) 3'-diphosphatase activity"/>
    <property type="evidence" value="ECO:0007669"/>
    <property type="project" value="UniProtKB-EC"/>
</dbReference>
<dbReference type="InterPro" id="IPR003607">
    <property type="entry name" value="HD/PDEase_dom"/>
</dbReference>
<organism evidence="13 14">
    <name type="scientific">Ooceraea biroi</name>
    <name type="common">Clonal raider ant</name>
    <name type="synonym">Cerapachys biroi</name>
    <dbReference type="NCBI Taxonomy" id="2015173"/>
    <lineage>
        <taxon>Eukaryota</taxon>
        <taxon>Metazoa</taxon>
        <taxon>Ecdysozoa</taxon>
        <taxon>Arthropoda</taxon>
        <taxon>Hexapoda</taxon>
        <taxon>Insecta</taxon>
        <taxon>Pterygota</taxon>
        <taxon>Neoptera</taxon>
        <taxon>Endopterygota</taxon>
        <taxon>Hymenoptera</taxon>
        <taxon>Apocrita</taxon>
        <taxon>Aculeata</taxon>
        <taxon>Formicoidea</taxon>
        <taxon>Formicidae</taxon>
        <taxon>Dorylinae</taxon>
        <taxon>Ooceraea</taxon>
    </lineage>
</organism>
<comment type="cofactor">
    <cofactor evidence="1">
        <name>Mn(2+)</name>
        <dbReference type="ChEBI" id="CHEBI:29035"/>
    </cofactor>
</comment>
<dbReference type="PANTHER" id="PTHR46246">
    <property type="entry name" value="GUANOSINE-3',5'-BIS(DIPHOSPHATE) 3'-PYROPHOSPHOHYDROLASE MESH1"/>
    <property type="match status" value="1"/>
</dbReference>
<evidence type="ECO:0000256" key="8">
    <source>
        <dbReference type="ARBA" id="ARBA00040793"/>
    </source>
</evidence>
<gene>
    <name evidence="13" type="ORF">X777_06485</name>
</gene>
<keyword evidence="14" id="KW-1185">Reference proteome</keyword>
<dbReference type="OMA" id="PPWRERK"/>
<evidence type="ECO:0000256" key="3">
    <source>
        <dbReference type="ARBA" id="ARBA00022801"/>
    </source>
</evidence>
<dbReference type="SUPFAM" id="SSF109604">
    <property type="entry name" value="HD-domain/PDEase-like"/>
    <property type="match status" value="1"/>
</dbReference>
<evidence type="ECO:0000256" key="10">
    <source>
        <dbReference type="ARBA" id="ARBA00041770"/>
    </source>
</evidence>
<evidence type="ECO:0000256" key="1">
    <source>
        <dbReference type="ARBA" id="ARBA00001936"/>
    </source>
</evidence>
<keyword evidence="4" id="KW-0464">Manganese</keyword>
<dbReference type="GO" id="GO:0046872">
    <property type="term" value="F:metal ion binding"/>
    <property type="evidence" value="ECO:0007669"/>
    <property type="project" value="UniProtKB-KW"/>
</dbReference>
<dbReference type="CDD" id="cd00077">
    <property type="entry name" value="HDc"/>
    <property type="match status" value="1"/>
</dbReference>
<reference evidence="13 14" key="1">
    <citation type="journal article" date="2014" name="Curr. Biol.">
        <title>The genome of the clonal raider ant Cerapachys biroi.</title>
        <authorList>
            <person name="Oxley P.R."/>
            <person name="Ji L."/>
            <person name="Fetter-Pruneda I."/>
            <person name="McKenzie S.K."/>
            <person name="Li C."/>
            <person name="Hu H."/>
            <person name="Zhang G."/>
            <person name="Kronauer D.J."/>
        </authorList>
    </citation>
    <scope>NUCLEOTIDE SEQUENCE [LARGE SCALE GENOMIC DNA]</scope>
</reference>
<dbReference type="InterPro" id="IPR052194">
    <property type="entry name" value="MESH1"/>
</dbReference>
<evidence type="ECO:0000313" key="14">
    <source>
        <dbReference type="Proteomes" id="UP000053097"/>
    </source>
</evidence>
<evidence type="ECO:0000256" key="9">
    <source>
        <dbReference type="ARBA" id="ARBA00041464"/>
    </source>
</evidence>
<dbReference type="OrthoDB" id="430679at2759"/>
<dbReference type="EC" id="3.1.7.2" evidence="5"/>
<keyword evidence="2" id="KW-0479">Metal-binding</keyword>
<protein>
    <recommendedName>
        <fullName evidence="8">Guanosine-3',5'-bis(diphosphate) 3'-pyrophosphohydrolase MESH1</fullName>
        <ecNumber evidence="5">3.1.7.2</ecNumber>
    </recommendedName>
    <alternativeName>
        <fullName evidence="9">Metazoan SpoT homolog 1</fullName>
    </alternativeName>
    <alternativeName>
        <fullName evidence="10">Penta-phosphate guanosine-3'-pyrophosphohydrolase</fullName>
    </alternativeName>
</protein>
<dbReference type="STRING" id="2015173.A0A026WEE7"/>
<dbReference type="AlphaFoldDB" id="A0A026WEE7"/>
<evidence type="ECO:0000259" key="12">
    <source>
        <dbReference type="PROSITE" id="PS51831"/>
    </source>
</evidence>